<reference evidence="9" key="2">
    <citation type="submission" date="2025-08" db="UniProtKB">
        <authorList>
            <consortium name="RefSeq"/>
        </authorList>
    </citation>
    <scope>IDENTIFICATION</scope>
</reference>
<evidence type="ECO:0000259" key="7">
    <source>
        <dbReference type="PROSITE" id="PS50158"/>
    </source>
</evidence>
<protein>
    <submittedName>
        <fullName evidence="9">Uncharacterized protein LOC107016733</fullName>
    </submittedName>
</protein>
<evidence type="ECO:0000313" key="9">
    <source>
        <dbReference type="RefSeq" id="XP_015072603.1"/>
    </source>
</evidence>
<keyword evidence="3" id="KW-0238">DNA-binding</keyword>
<dbReference type="Pfam" id="PF17919">
    <property type="entry name" value="RT_RNaseH_2"/>
    <property type="match status" value="1"/>
</dbReference>
<organism evidence="8 9">
    <name type="scientific">Solanum pennellii</name>
    <name type="common">Tomato</name>
    <name type="synonym">Lycopersicon pennellii</name>
    <dbReference type="NCBI Taxonomy" id="28526"/>
    <lineage>
        <taxon>Eukaryota</taxon>
        <taxon>Viridiplantae</taxon>
        <taxon>Streptophyta</taxon>
        <taxon>Embryophyta</taxon>
        <taxon>Tracheophyta</taxon>
        <taxon>Spermatophyta</taxon>
        <taxon>Magnoliopsida</taxon>
        <taxon>eudicotyledons</taxon>
        <taxon>Gunneridae</taxon>
        <taxon>Pentapetalae</taxon>
        <taxon>asterids</taxon>
        <taxon>lamiids</taxon>
        <taxon>Solanales</taxon>
        <taxon>Solanaceae</taxon>
        <taxon>Solanoideae</taxon>
        <taxon>Solaneae</taxon>
        <taxon>Solanum</taxon>
        <taxon>Solanum subgen. Lycopersicon</taxon>
    </lineage>
</organism>
<keyword evidence="8" id="KW-1185">Reference proteome</keyword>
<feature type="domain" description="CCHC-type" evidence="7">
    <location>
        <begin position="101"/>
        <end position="115"/>
    </location>
</feature>
<evidence type="ECO:0000256" key="2">
    <source>
        <dbReference type="ARBA" id="ARBA00022750"/>
    </source>
</evidence>
<dbReference type="GeneID" id="107016733"/>
<evidence type="ECO:0000256" key="3">
    <source>
        <dbReference type="ARBA" id="ARBA00023125"/>
    </source>
</evidence>
<dbReference type="InterPro" id="IPR001878">
    <property type="entry name" value="Znf_CCHC"/>
</dbReference>
<dbReference type="PANTHER" id="PTHR37984">
    <property type="entry name" value="PROTEIN CBG26694"/>
    <property type="match status" value="1"/>
</dbReference>
<dbReference type="Proteomes" id="UP000694930">
    <property type="component" value="Chromosome 4"/>
</dbReference>
<dbReference type="InterPro" id="IPR036875">
    <property type="entry name" value="Znf_CCHC_sf"/>
</dbReference>
<keyword evidence="4" id="KW-0511">Multifunctional enzyme</keyword>
<evidence type="ECO:0000256" key="4">
    <source>
        <dbReference type="ARBA" id="ARBA00023268"/>
    </source>
</evidence>
<keyword evidence="5" id="KW-0479">Metal-binding</keyword>
<dbReference type="SMART" id="SM00343">
    <property type="entry name" value="ZnF_C2HC"/>
    <property type="match status" value="1"/>
</dbReference>
<dbReference type="InterPro" id="IPR041577">
    <property type="entry name" value="RT_RNaseH_2"/>
</dbReference>
<dbReference type="RefSeq" id="XP_015072603.1">
    <property type="nucleotide sequence ID" value="XM_015217117.1"/>
</dbReference>
<keyword evidence="5" id="KW-0863">Zinc-finger</keyword>
<proteinExistence type="predicted"/>
<dbReference type="InterPro" id="IPR043502">
    <property type="entry name" value="DNA/RNA_pol_sf"/>
</dbReference>
<dbReference type="Gene3D" id="3.30.70.270">
    <property type="match status" value="1"/>
</dbReference>
<feature type="region of interest" description="Disordered" evidence="6">
    <location>
        <begin position="33"/>
        <end position="83"/>
    </location>
</feature>
<dbReference type="InterPro" id="IPR043128">
    <property type="entry name" value="Rev_trsase/Diguanyl_cyclase"/>
</dbReference>
<accession>A0ABM1GL01</accession>
<dbReference type="PANTHER" id="PTHR37984:SF5">
    <property type="entry name" value="PROTEIN NYNRIN-LIKE"/>
    <property type="match status" value="1"/>
</dbReference>
<keyword evidence="2" id="KW-0064">Aspartyl protease</keyword>
<gene>
    <name evidence="9" type="primary">LOC107016733</name>
</gene>
<dbReference type="SUPFAM" id="SSF57756">
    <property type="entry name" value="Retrovirus zinc finger-like domains"/>
    <property type="match status" value="1"/>
</dbReference>
<reference evidence="8" key="1">
    <citation type="journal article" date="2014" name="Nat. Genet.">
        <title>The genome of the stress-tolerant wild tomato species Solanum pennellii.</title>
        <authorList>
            <person name="Bolger A."/>
            <person name="Scossa F."/>
            <person name="Bolger M.E."/>
            <person name="Lanz C."/>
            <person name="Maumus F."/>
            <person name="Tohge T."/>
            <person name="Quesneville H."/>
            <person name="Alseekh S."/>
            <person name="Sorensen I."/>
            <person name="Lichtenstein G."/>
            <person name="Fich E.A."/>
            <person name="Conte M."/>
            <person name="Keller H."/>
            <person name="Schneeberger K."/>
            <person name="Schwacke R."/>
            <person name="Ofner I."/>
            <person name="Vrebalov J."/>
            <person name="Xu Y."/>
            <person name="Osorio S."/>
            <person name="Aflitos S.A."/>
            <person name="Schijlen E."/>
            <person name="Jimenez-Gomez J.M."/>
            <person name="Ryngajllo M."/>
            <person name="Kimura S."/>
            <person name="Kumar R."/>
            <person name="Koenig D."/>
            <person name="Headland L.R."/>
            <person name="Maloof J.N."/>
            <person name="Sinha N."/>
            <person name="van Ham R.C."/>
            <person name="Lankhorst R.K."/>
            <person name="Mao L."/>
            <person name="Vogel A."/>
            <person name="Arsova B."/>
            <person name="Panstruga R."/>
            <person name="Fei Z."/>
            <person name="Rose J.K."/>
            <person name="Zamir D."/>
            <person name="Carrari F."/>
            <person name="Giovannoni J.J."/>
            <person name="Weigel D."/>
            <person name="Usadel B."/>
            <person name="Fernie A.R."/>
        </authorList>
    </citation>
    <scope>NUCLEOTIDE SEQUENCE [LARGE SCALE GENOMIC DNA]</scope>
    <source>
        <strain evidence="8">cv. LA0716</strain>
    </source>
</reference>
<keyword evidence="1" id="KW-0645">Protease</keyword>
<keyword evidence="5" id="KW-0862">Zinc</keyword>
<evidence type="ECO:0000256" key="6">
    <source>
        <dbReference type="SAM" id="MobiDB-lite"/>
    </source>
</evidence>
<dbReference type="Gene3D" id="4.10.60.10">
    <property type="entry name" value="Zinc finger, CCHC-type"/>
    <property type="match status" value="1"/>
</dbReference>
<keyword evidence="2" id="KW-0378">Hydrolase</keyword>
<name>A0ABM1GL01_SOLPN</name>
<feature type="region of interest" description="Disordered" evidence="6">
    <location>
        <begin position="119"/>
        <end position="139"/>
    </location>
</feature>
<feature type="compositionally biased region" description="Basic and acidic residues" evidence="6">
    <location>
        <begin position="70"/>
        <end position="82"/>
    </location>
</feature>
<evidence type="ECO:0000313" key="8">
    <source>
        <dbReference type="Proteomes" id="UP000694930"/>
    </source>
</evidence>
<evidence type="ECO:0000256" key="1">
    <source>
        <dbReference type="ARBA" id="ARBA00022670"/>
    </source>
</evidence>
<dbReference type="PROSITE" id="PS50158">
    <property type="entry name" value="ZF_CCHC"/>
    <property type="match status" value="1"/>
</dbReference>
<evidence type="ECO:0000256" key="5">
    <source>
        <dbReference type="PROSITE-ProRule" id="PRU00047"/>
    </source>
</evidence>
<dbReference type="SUPFAM" id="SSF56672">
    <property type="entry name" value="DNA/RNA polymerases"/>
    <property type="match status" value="1"/>
</dbReference>
<dbReference type="InterPro" id="IPR050951">
    <property type="entry name" value="Retrovirus_Pol_polyprotein"/>
</dbReference>
<sequence length="217" mass="24509">MSRDVTGVSEDLEDECRTTMYHDNMDLYRLMVHTQQVEESRRRKRGREGKKLRPSDQASSSTGDKSVRKKGNDRNAQRDRKSCGKCGRLHGGECMVGSNACYGCDKSGHMIRDCPHVKNQAKADTHPRPNPTAAAEPPKRNMFYALKGRQEQGKEAKFEWSETCENSFQELKDRLTLDPVLTLPRSSEGNVVYYDASRVGLGCILMQDDKVIAYASK</sequence>